<protein>
    <recommendedName>
        <fullName evidence="3">UvrD-like helicase C-terminal domain-containing protein</fullName>
    </recommendedName>
</protein>
<dbReference type="STRING" id="1293045.H663_15220"/>
<dbReference type="EMBL" id="LFYT02000024">
    <property type="protein sequence ID" value="PVE41756.1"/>
    <property type="molecule type" value="Genomic_DNA"/>
</dbReference>
<evidence type="ECO:0000313" key="1">
    <source>
        <dbReference type="EMBL" id="PVE41756.1"/>
    </source>
</evidence>
<proteinExistence type="predicted"/>
<sequence length="113" mass="12348">MWSDGPLQAKNLCRLNDQSAPTVVLCDVDFGNLTDHDKRKLFVGLPRAQKRVDMVLSDTAARALAGLSAMWCCILLAGCRARQGDSCTMRDQWTKMGQHGCGMGRFVCKLGSA</sequence>
<comment type="caution">
    <text evidence="1">The sequence shown here is derived from an EMBL/GenBank/DDBJ whole genome shotgun (WGS) entry which is preliminary data.</text>
</comment>
<accession>A0A2T7UAL7</accession>
<evidence type="ECO:0008006" key="3">
    <source>
        <dbReference type="Google" id="ProtNLM"/>
    </source>
</evidence>
<keyword evidence="2" id="KW-1185">Reference proteome</keyword>
<evidence type="ECO:0000313" key="2">
    <source>
        <dbReference type="Proteomes" id="UP000037507"/>
    </source>
</evidence>
<reference evidence="1" key="1">
    <citation type="submission" date="2017-04" db="EMBL/GenBank/DDBJ databases">
        <title>Unexpected and diverse lifestyles within the genus Limnohabitans.</title>
        <authorList>
            <person name="Kasalicky V."/>
            <person name="Mehrshad M."/>
            <person name="Andrei S.-A."/>
            <person name="Salcher M."/>
            <person name="Kratochvilova H."/>
            <person name="Simek K."/>
            <person name="Ghai R."/>
        </authorList>
    </citation>
    <scope>NUCLEOTIDE SEQUENCE [LARGE SCALE GENOMIC DNA]</scope>
    <source>
        <strain evidence="1">II-D5</strain>
    </source>
</reference>
<organism evidence="1 2">
    <name type="scientific">Limnohabitans planktonicus II-D5</name>
    <dbReference type="NCBI Taxonomy" id="1293045"/>
    <lineage>
        <taxon>Bacteria</taxon>
        <taxon>Pseudomonadati</taxon>
        <taxon>Pseudomonadota</taxon>
        <taxon>Betaproteobacteria</taxon>
        <taxon>Burkholderiales</taxon>
        <taxon>Comamonadaceae</taxon>
        <taxon>Limnohabitans</taxon>
    </lineage>
</organism>
<dbReference type="Proteomes" id="UP000037507">
    <property type="component" value="Unassembled WGS sequence"/>
</dbReference>
<dbReference type="AlphaFoldDB" id="A0A2T7UAL7"/>
<gene>
    <name evidence="1" type="ORF">H663_015600</name>
</gene>
<name>A0A2T7UAL7_9BURK</name>